<evidence type="ECO:0008006" key="5">
    <source>
        <dbReference type="Google" id="ProtNLM"/>
    </source>
</evidence>
<keyword evidence="2" id="KW-0472">Membrane</keyword>
<reference evidence="3 4" key="1">
    <citation type="submission" date="2020-06" db="EMBL/GenBank/DDBJ databases">
        <authorList>
            <consortium name="Wellcome Sanger Institute Data Sharing"/>
        </authorList>
    </citation>
    <scope>NUCLEOTIDE SEQUENCE [LARGE SCALE GENOMIC DNA]</scope>
</reference>
<dbReference type="RefSeq" id="XP_028854353.1">
    <property type="nucleotide sequence ID" value="XM_028998520.1"/>
</dbReference>
<dbReference type="GeneTree" id="ENSGT00390000009278"/>
<feature type="compositionally biased region" description="Low complexity" evidence="1">
    <location>
        <begin position="195"/>
        <end position="213"/>
    </location>
</feature>
<feature type="region of interest" description="Disordered" evidence="1">
    <location>
        <begin position="125"/>
        <end position="148"/>
    </location>
</feature>
<dbReference type="RefSeq" id="XP_028854352.1">
    <property type="nucleotide sequence ID" value="XM_028998519.1"/>
</dbReference>
<organism evidence="3 4">
    <name type="scientific">Denticeps clupeoides</name>
    <name type="common">denticle herring</name>
    <dbReference type="NCBI Taxonomy" id="299321"/>
    <lineage>
        <taxon>Eukaryota</taxon>
        <taxon>Metazoa</taxon>
        <taxon>Chordata</taxon>
        <taxon>Craniata</taxon>
        <taxon>Vertebrata</taxon>
        <taxon>Euteleostomi</taxon>
        <taxon>Actinopterygii</taxon>
        <taxon>Neopterygii</taxon>
        <taxon>Teleostei</taxon>
        <taxon>Clupei</taxon>
        <taxon>Clupeiformes</taxon>
        <taxon>Denticipitoidei</taxon>
        <taxon>Denticipitidae</taxon>
        <taxon>Denticeps</taxon>
    </lineage>
</organism>
<feature type="region of interest" description="Disordered" evidence="1">
    <location>
        <begin position="226"/>
        <end position="262"/>
    </location>
</feature>
<evidence type="ECO:0000313" key="3">
    <source>
        <dbReference type="Ensembl" id="ENSDCDP00010062571.1"/>
    </source>
</evidence>
<dbReference type="Proteomes" id="UP000694580">
    <property type="component" value="Chromosome 12"/>
</dbReference>
<feature type="region of interest" description="Disordered" evidence="1">
    <location>
        <begin position="1"/>
        <end position="24"/>
    </location>
</feature>
<reference evidence="3" key="2">
    <citation type="submission" date="2025-08" db="UniProtKB">
        <authorList>
            <consortium name="Ensembl"/>
        </authorList>
    </citation>
    <scope>IDENTIFICATION</scope>
</reference>
<dbReference type="RefSeq" id="XP_028854350.1">
    <property type="nucleotide sequence ID" value="XM_028998517.1"/>
</dbReference>
<proteinExistence type="predicted"/>
<dbReference type="Ensembl" id="ENSDCDT00010073366.1">
    <property type="protein sequence ID" value="ENSDCDP00010062571.1"/>
    <property type="gene ID" value="ENSDCDG00010034306.1"/>
</dbReference>
<keyword evidence="4" id="KW-1185">Reference proteome</keyword>
<evidence type="ECO:0000313" key="4">
    <source>
        <dbReference type="Proteomes" id="UP000694580"/>
    </source>
</evidence>
<dbReference type="AlphaFoldDB" id="A0AAY4EZ56"/>
<dbReference type="InterPro" id="IPR029265">
    <property type="entry name" value="TMEM51"/>
</dbReference>
<dbReference type="PANTHER" id="PTHR16015">
    <property type="entry name" value="TRANSMEMBRANE PROTEIN 51"/>
    <property type="match status" value="1"/>
</dbReference>
<keyword evidence="2" id="KW-0812">Transmembrane</keyword>
<keyword evidence="2" id="KW-1133">Transmembrane helix</keyword>
<dbReference type="Pfam" id="PF15345">
    <property type="entry name" value="TMEM51"/>
    <property type="match status" value="1"/>
</dbReference>
<evidence type="ECO:0000256" key="2">
    <source>
        <dbReference type="SAM" id="Phobius"/>
    </source>
</evidence>
<evidence type="ECO:0000256" key="1">
    <source>
        <dbReference type="SAM" id="MobiDB-lite"/>
    </source>
</evidence>
<feature type="region of interest" description="Disordered" evidence="1">
    <location>
        <begin position="173"/>
        <end position="213"/>
    </location>
</feature>
<reference evidence="3" key="3">
    <citation type="submission" date="2025-09" db="UniProtKB">
        <authorList>
            <consortium name="Ensembl"/>
        </authorList>
    </citation>
    <scope>IDENTIFICATION</scope>
</reference>
<protein>
    <recommendedName>
        <fullName evidence="5">Transmembrane protein 51b</fullName>
    </recommendedName>
</protein>
<feature type="transmembrane region" description="Helical" evidence="2">
    <location>
        <begin position="78"/>
        <end position="98"/>
    </location>
</feature>
<dbReference type="GeneID" id="114800757"/>
<feature type="transmembrane region" description="Helical" evidence="2">
    <location>
        <begin position="31"/>
        <end position="53"/>
    </location>
</feature>
<sequence>MCSRGRHLCAGSQQSPSRSTGRRAGSSVSHYALCALGVGMIGLGIVMIVWTVVPLGTNSTYATVVDTAGTTKGTTSSVAFVLVGSGVAMLLLSICLGIRHKRRFQRGENQTAVGNQLMDHIPQQQTEEPAPNYDVPSYEEAVGSGQYPVRQSNLRQSTTHLPSYEDLITAVENEGEAPASSEGPTSPDTGPKPQPASAITAPPRRSSSRASRIFRPLRVRRIVSDKLHQKDFRLKIQSPSQGRVTIEPLTPPPQYEDKPPEF</sequence>
<gene>
    <name evidence="3" type="primary">tmem51b</name>
</gene>
<name>A0AAY4EZ56_9TELE</name>
<accession>A0AAY4EZ56</accession>
<dbReference type="PANTHER" id="PTHR16015:SF0">
    <property type="entry name" value="TRANSMEMBRANE PROTEIN 51"/>
    <property type="match status" value="1"/>
</dbReference>